<keyword evidence="3" id="KW-0813">Transport</keyword>
<evidence type="ECO:0000256" key="5">
    <source>
        <dbReference type="ARBA" id="ARBA00022692"/>
    </source>
</evidence>
<keyword evidence="4" id="KW-1134">Transmembrane beta strand</keyword>
<dbReference type="InterPro" id="IPR051906">
    <property type="entry name" value="TolC-like"/>
</dbReference>
<evidence type="ECO:0000256" key="4">
    <source>
        <dbReference type="ARBA" id="ARBA00022452"/>
    </source>
</evidence>
<evidence type="ECO:0000256" key="7">
    <source>
        <dbReference type="ARBA" id="ARBA00023237"/>
    </source>
</evidence>
<feature type="signal peptide" evidence="8">
    <location>
        <begin position="1"/>
        <end position="20"/>
    </location>
</feature>
<accession>A0A5M8P3E3</accession>
<name>A0A5M8P3E3_9BACT</name>
<dbReference type="GO" id="GO:0015288">
    <property type="term" value="F:porin activity"/>
    <property type="evidence" value="ECO:0007669"/>
    <property type="project" value="TreeGrafter"/>
</dbReference>
<evidence type="ECO:0008006" key="11">
    <source>
        <dbReference type="Google" id="ProtNLM"/>
    </source>
</evidence>
<comment type="similarity">
    <text evidence="2">Belongs to the outer membrane factor (OMF) (TC 1.B.17) family.</text>
</comment>
<evidence type="ECO:0000313" key="10">
    <source>
        <dbReference type="Proteomes" id="UP000324575"/>
    </source>
</evidence>
<comment type="caution">
    <text evidence="9">The sequence shown here is derived from an EMBL/GenBank/DDBJ whole genome shotgun (WGS) entry which is preliminary data.</text>
</comment>
<gene>
    <name evidence="9" type="ORF">EZS26_000809</name>
</gene>
<keyword evidence="6" id="KW-0472">Membrane</keyword>
<dbReference type="GO" id="GO:1990281">
    <property type="term" value="C:efflux pump complex"/>
    <property type="evidence" value="ECO:0007669"/>
    <property type="project" value="TreeGrafter"/>
</dbReference>
<dbReference type="Gene3D" id="1.20.1600.10">
    <property type="entry name" value="Outer membrane efflux proteins (OEP)"/>
    <property type="match status" value="1"/>
</dbReference>
<evidence type="ECO:0000313" key="9">
    <source>
        <dbReference type="EMBL" id="KAA6302914.1"/>
    </source>
</evidence>
<dbReference type="GO" id="GO:0009279">
    <property type="term" value="C:cell outer membrane"/>
    <property type="evidence" value="ECO:0007669"/>
    <property type="project" value="UniProtKB-SubCell"/>
</dbReference>
<evidence type="ECO:0000256" key="3">
    <source>
        <dbReference type="ARBA" id="ARBA00022448"/>
    </source>
</evidence>
<organism evidence="9 10">
    <name type="scientific">Candidatus Ordinivivax streblomastigis</name>
    <dbReference type="NCBI Taxonomy" id="2540710"/>
    <lineage>
        <taxon>Bacteria</taxon>
        <taxon>Pseudomonadati</taxon>
        <taxon>Bacteroidota</taxon>
        <taxon>Bacteroidia</taxon>
        <taxon>Bacteroidales</taxon>
        <taxon>Candidatus Ordinivivax</taxon>
    </lineage>
</organism>
<reference evidence="9 10" key="1">
    <citation type="submission" date="2019-03" db="EMBL/GenBank/DDBJ databases">
        <title>Single cell metagenomics reveals metabolic interactions within the superorganism composed of flagellate Streblomastix strix and complex community of Bacteroidetes bacteria on its surface.</title>
        <authorList>
            <person name="Treitli S.C."/>
            <person name="Kolisko M."/>
            <person name="Husnik F."/>
            <person name="Keeling P."/>
            <person name="Hampl V."/>
        </authorList>
    </citation>
    <scope>NUCLEOTIDE SEQUENCE [LARGE SCALE GENOMIC DNA]</scope>
    <source>
        <strain evidence="9">St1</strain>
    </source>
</reference>
<dbReference type="PANTHER" id="PTHR30026:SF20">
    <property type="entry name" value="OUTER MEMBRANE PROTEIN TOLC"/>
    <property type="match status" value="1"/>
</dbReference>
<dbReference type="EMBL" id="SNRX01000004">
    <property type="protein sequence ID" value="KAA6302914.1"/>
    <property type="molecule type" value="Genomic_DNA"/>
</dbReference>
<dbReference type="AlphaFoldDB" id="A0A5M8P3E3"/>
<keyword evidence="5" id="KW-0812">Transmembrane</keyword>
<keyword evidence="8" id="KW-0732">Signal</keyword>
<dbReference type="SUPFAM" id="SSF56954">
    <property type="entry name" value="Outer membrane efflux proteins (OEP)"/>
    <property type="match status" value="1"/>
</dbReference>
<dbReference type="PANTHER" id="PTHR30026">
    <property type="entry name" value="OUTER MEMBRANE PROTEIN TOLC"/>
    <property type="match status" value="1"/>
</dbReference>
<dbReference type="Pfam" id="PF02321">
    <property type="entry name" value="OEP"/>
    <property type="match status" value="1"/>
</dbReference>
<evidence type="ECO:0000256" key="8">
    <source>
        <dbReference type="SAM" id="SignalP"/>
    </source>
</evidence>
<dbReference type="Proteomes" id="UP000324575">
    <property type="component" value="Unassembled WGS sequence"/>
</dbReference>
<sequence>MKTILLSILSLMGFGSIASAQLTIDDCQQQAKENYPLIRKYDLIRQSKNYNLSNVAKAWLPQFQLNARATYQSEVTRIPIDFSQLGALGSLFPEIPTPTKDQYQATIEASQVIWDSGAIRSQRKLAEAGSEVESQQLEVEMYALEDRVNQLFFGILLCDAQLEQNRFLTDELQRNVVRVQSFMESGVANQSDLDVVRIEQLNAKQVRTQIQSARRAYVEMLGMMLGQELPENRTLVKPDINNASFALAGSTRNLRINRPELQFFSAQTRLFDAQKALIKSSFLPKLGLFLQGGYGRPGLNMLSDEFDAFYIGGVRLSWNFGALYTQKNDLQKIEVNKNTVDTQKDLFLYNIRLSASRENQELHRLHALMQDDDEIVSLRENIRKSAEAKVENGTLTVTDLMRELTQENIARQTKTAHEIDLLRAIYNLRNVTN</sequence>
<evidence type="ECO:0000256" key="6">
    <source>
        <dbReference type="ARBA" id="ARBA00023136"/>
    </source>
</evidence>
<dbReference type="GO" id="GO:0015562">
    <property type="term" value="F:efflux transmembrane transporter activity"/>
    <property type="evidence" value="ECO:0007669"/>
    <property type="project" value="InterPro"/>
</dbReference>
<evidence type="ECO:0000256" key="2">
    <source>
        <dbReference type="ARBA" id="ARBA00007613"/>
    </source>
</evidence>
<evidence type="ECO:0000256" key="1">
    <source>
        <dbReference type="ARBA" id="ARBA00004442"/>
    </source>
</evidence>
<dbReference type="InterPro" id="IPR003423">
    <property type="entry name" value="OMP_efflux"/>
</dbReference>
<protein>
    <recommendedName>
        <fullName evidence="11">TolC family protein</fullName>
    </recommendedName>
</protein>
<keyword evidence="7" id="KW-0998">Cell outer membrane</keyword>
<feature type="chain" id="PRO_5024335262" description="TolC family protein" evidence="8">
    <location>
        <begin position="21"/>
        <end position="433"/>
    </location>
</feature>
<proteinExistence type="inferred from homology"/>
<comment type="subcellular location">
    <subcellularLocation>
        <location evidence="1">Cell outer membrane</location>
    </subcellularLocation>
</comment>